<dbReference type="Pfam" id="PF00583">
    <property type="entry name" value="Acetyltransf_1"/>
    <property type="match status" value="1"/>
</dbReference>
<name>A0ABQ2EMM5_9DEIO</name>
<dbReference type="EMBL" id="BMPP01000001">
    <property type="protein sequence ID" value="GGK14315.1"/>
    <property type="molecule type" value="Genomic_DNA"/>
</dbReference>
<dbReference type="RefSeq" id="WP_189004239.1">
    <property type="nucleotide sequence ID" value="NZ_JBHUEV010000001.1"/>
</dbReference>
<comment type="caution">
    <text evidence="2">The sequence shown here is derived from an EMBL/GenBank/DDBJ whole genome shotgun (WGS) entry which is preliminary data.</text>
</comment>
<evidence type="ECO:0000259" key="1">
    <source>
        <dbReference type="PROSITE" id="PS51186"/>
    </source>
</evidence>
<dbReference type="SUPFAM" id="SSF55729">
    <property type="entry name" value="Acyl-CoA N-acyltransferases (Nat)"/>
    <property type="match status" value="1"/>
</dbReference>
<proteinExistence type="predicted"/>
<accession>A0ABQ2EMM5</accession>
<dbReference type="PANTHER" id="PTHR13170">
    <property type="entry name" value="O-GLCNACASE"/>
    <property type="match status" value="1"/>
</dbReference>
<dbReference type="PROSITE" id="PS51186">
    <property type="entry name" value="GNAT"/>
    <property type="match status" value="1"/>
</dbReference>
<dbReference type="InterPro" id="IPR016181">
    <property type="entry name" value="Acyl_CoA_acyltransferase"/>
</dbReference>
<reference evidence="3" key="1">
    <citation type="journal article" date="2019" name="Int. J. Syst. Evol. Microbiol.">
        <title>The Global Catalogue of Microorganisms (GCM) 10K type strain sequencing project: providing services to taxonomists for standard genome sequencing and annotation.</title>
        <authorList>
            <consortium name="The Broad Institute Genomics Platform"/>
            <consortium name="The Broad Institute Genome Sequencing Center for Infectious Disease"/>
            <person name="Wu L."/>
            <person name="Ma J."/>
        </authorList>
    </citation>
    <scope>NUCLEOTIDE SEQUENCE [LARGE SCALE GENOMIC DNA]</scope>
    <source>
        <strain evidence="3">JCM 30331</strain>
    </source>
</reference>
<dbReference type="Proteomes" id="UP000647587">
    <property type="component" value="Unassembled WGS sequence"/>
</dbReference>
<dbReference type="Gene3D" id="3.40.630.30">
    <property type="match status" value="1"/>
</dbReference>
<dbReference type="InterPro" id="IPR051822">
    <property type="entry name" value="Glycosyl_Hydrolase_84"/>
</dbReference>
<feature type="domain" description="N-acetyltransferase" evidence="1">
    <location>
        <begin position="5"/>
        <end position="204"/>
    </location>
</feature>
<dbReference type="PANTHER" id="PTHR13170:SF16">
    <property type="entry name" value="PROTEIN O-GLCNACASE"/>
    <property type="match status" value="1"/>
</dbReference>
<evidence type="ECO:0000313" key="3">
    <source>
        <dbReference type="Proteomes" id="UP000647587"/>
    </source>
</evidence>
<dbReference type="InterPro" id="IPR000182">
    <property type="entry name" value="GNAT_dom"/>
</dbReference>
<organism evidence="2 3">
    <name type="scientific">Deinococcus malanensis</name>
    <dbReference type="NCBI Taxonomy" id="1706855"/>
    <lineage>
        <taxon>Bacteria</taxon>
        <taxon>Thermotogati</taxon>
        <taxon>Deinococcota</taxon>
        <taxon>Deinococci</taxon>
        <taxon>Deinococcales</taxon>
        <taxon>Deinococcaceae</taxon>
        <taxon>Deinococcus</taxon>
    </lineage>
</organism>
<keyword evidence="3" id="KW-1185">Reference proteome</keyword>
<protein>
    <submittedName>
        <fullName evidence="2">N-acetyltransferase</fullName>
    </submittedName>
</protein>
<evidence type="ECO:0000313" key="2">
    <source>
        <dbReference type="EMBL" id="GGK14315.1"/>
    </source>
</evidence>
<sequence>MVYVPLIRASRPTDRDALYDICLKTADSGQDGTHLYQDPELIGHVYAGPYLAHQPQFAFVLEDDLGASGYVIGALDTAAFNETLEREWWSALRLRYPDPTVSAPERSRDEAVMHQIHHPRPADPEITSAYPSHLHIDLLPRTQGGGHGRQLLFTLFEALREAGSPGVHLGVGGRNTNARAFYRHIGFQELQAMPDGGAVMGWKL</sequence>
<gene>
    <name evidence="2" type="ORF">GCM10008955_04630</name>
</gene>